<keyword evidence="3" id="KW-1185">Reference proteome</keyword>
<evidence type="ECO:0000313" key="2">
    <source>
        <dbReference type="EMBL" id="MFF3574890.1"/>
    </source>
</evidence>
<keyword evidence="1" id="KW-0479">Metal-binding</keyword>
<sequence length="338" mass="36725">MPKTLTENFVEQFKLCKVTANETIAVIAELGQKTEYVEAAVAAARQLGAGVLVLHASSLSNPMLPPYQADGREVAPLLAAAGECDFVVDVTVGGLIHSDVRTRITGNGKRMLFVAEPNDVLERLMGSPELRAVVEAGGRKLRAGSTLHVTSAAGTDLTADICGENLPITHQWGYVDEPSRWDHWPSGFVACFPNDRTAEGTIVLQPGDALIPWQRYVSDTVTIEVSKGYIKKISGKGADAHVLNDYFEAWQDGEVWATSHMGWGLLPQARWSAFDVYDPRSLYGQELRSTAGNFMWSTGSNRFADRETPAHLDVPMRGCTVEIDGEAVVRDGALVVPE</sequence>
<dbReference type="InterPro" id="IPR052170">
    <property type="entry name" value="M29_Exopeptidase"/>
</dbReference>
<name>A0ABW6SF30_9NOCA</name>
<comment type="caution">
    <text evidence="2">The sequence shown here is derived from an EMBL/GenBank/DDBJ whole genome shotgun (WGS) entry which is preliminary data.</text>
</comment>
<evidence type="ECO:0008006" key="4">
    <source>
        <dbReference type="Google" id="ProtNLM"/>
    </source>
</evidence>
<dbReference type="SUPFAM" id="SSF144052">
    <property type="entry name" value="Thermophilic metalloprotease-like"/>
    <property type="match status" value="1"/>
</dbReference>
<dbReference type="PANTHER" id="PTHR34448">
    <property type="entry name" value="AMINOPEPTIDASE"/>
    <property type="match status" value="1"/>
</dbReference>
<reference evidence="2 3" key="1">
    <citation type="submission" date="2024-10" db="EMBL/GenBank/DDBJ databases">
        <title>The Natural Products Discovery Center: Release of the First 8490 Sequenced Strains for Exploring Actinobacteria Biosynthetic Diversity.</title>
        <authorList>
            <person name="Kalkreuter E."/>
            <person name="Kautsar S.A."/>
            <person name="Yang D."/>
            <person name="Bader C.D."/>
            <person name="Teijaro C.N."/>
            <person name="Fluegel L."/>
            <person name="Davis C.M."/>
            <person name="Simpson J.R."/>
            <person name="Lauterbach L."/>
            <person name="Steele A.D."/>
            <person name="Gui C."/>
            <person name="Meng S."/>
            <person name="Li G."/>
            <person name="Viehrig K."/>
            <person name="Ye F."/>
            <person name="Su P."/>
            <person name="Kiefer A.F."/>
            <person name="Nichols A."/>
            <person name="Cepeda A.J."/>
            <person name="Yan W."/>
            <person name="Fan B."/>
            <person name="Jiang Y."/>
            <person name="Adhikari A."/>
            <person name="Zheng C.-J."/>
            <person name="Schuster L."/>
            <person name="Cowan T.M."/>
            <person name="Smanski M.J."/>
            <person name="Chevrette M.G."/>
            <person name="De Carvalho L.P.S."/>
            <person name="Shen B."/>
        </authorList>
    </citation>
    <scope>NUCLEOTIDE SEQUENCE [LARGE SCALE GENOMIC DNA]</scope>
    <source>
        <strain evidence="2 3">NPDC002593</strain>
    </source>
</reference>
<dbReference type="Pfam" id="PF26233">
    <property type="entry name" value="NicX"/>
    <property type="match status" value="1"/>
</dbReference>
<dbReference type="PANTHER" id="PTHR34448:SF1">
    <property type="entry name" value="BLL6088 PROTEIN"/>
    <property type="match status" value="1"/>
</dbReference>
<dbReference type="Proteomes" id="UP001601992">
    <property type="component" value="Unassembled WGS sequence"/>
</dbReference>
<evidence type="ECO:0000313" key="3">
    <source>
        <dbReference type="Proteomes" id="UP001601992"/>
    </source>
</evidence>
<dbReference type="RefSeq" id="WP_387406994.1">
    <property type="nucleotide sequence ID" value="NZ_JBIAQY010000032.1"/>
</dbReference>
<protein>
    <recommendedName>
        <fullName evidence="4">2,5-dihydroxypyridine 5,6-dioxygenase</fullName>
    </recommendedName>
</protein>
<proteinExistence type="predicted"/>
<dbReference type="EMBL" id="JBIAQY010000032">
    <property type="protein sequence ID" value="MFF3574890.1"/>
    <property type="molecule type" value="Genomic_DNA"/>
</dbReference>
<dbReference type="InterPro" id="IPR058739">
    <property type="entry name" value="NicX"/>
</dbReference>
<organism evidence="2 3">
    <name type="scientific">Nocardia jiangxiensis</name>
    <dbReference type="NCBI Taxonomy" id="282685"/>
    <lineage>
        <taxon>Bacteria</taxon>
        <taxon>Bacillati</taxon>
        <taxon>Actinomycetota</taxon>
        <taxon>Actinomycetes</taxon>
        <taxon>Mycobacteriales</taxon>
        <taxon>Nocardiaceae</taxon>
        <taxon>Nocardia</taxon>
    </lineage>
</organism>
<accession>A0ABW6SF30</accession>
<evidence type="ECO:0000256" key="1">
    <source>
        <dbReference type="ARBA" id="ARBA00022723"/>
    </source>
</evidence>
<gene>
    <name evidence="2" type="ORF">ACFYXQ_44815</name>
</gene>